<keyword evidence="1" id="KW-0472">Membrane</keyword>
<accession>A0ABM4CD00</accession>
<keyword evidence="2" id="KW-1185">Reference proteome</keyword>
<keyword evidence="1" id="KW-0812">Transmembrane</keyword>
<name>A0ABM4CD00_HYDVU</name>
<reference evidence="3" key="1">
    <citation type="submission" date="2025-08" db="UniProtKB">
        <authorList>
            <consortium name="RefSeq"/>
        </authorList>
    </citation>
    <scope>IDENTIFICATION</scope>
</reference>
<feature type="transmembrane region" description="Helical" evidence="1">
    <location>
        <begin position="139"/>
        <end position="161"/>
    </location>
</feature>
<evidence type="ECO:0000313" key="2">
    <source>
        <dbReference type="Proteomes" id="UP001652625"/>
    </source>
</evidence>
<sequence length="222" mass="25366">MRIKYLEDFYGCCQLRTAVMFIAMVDSLFGTYEVLDFSIRILLSASHSISHTNISNITIYPESGTNNRNSTMLTKALPKFYFAGIVVGCLDVFISFFLLYVAARRKYKLHIVVFIAAVWCTAMGFLSLISFAFSVTGQVYMDIAIFLITAVVEFFFAYVIFSYHKLICMVLERGLHDTNMTYFPEDHLNFTTDRTNKPVDEQPIMDDQDDLQMEDTGRAIAS</sequence>
<gene>
    <name evidence="3" type="primary">LOC124817532</name>
</gene>
<dbReference type="GeneID" id="124817532"/>
<keyword evidence="1" id="KW-1133">Transmembrane helix</keyword>
<protein>
    <submittedName>
        <fullName evidence="3">Uncharacterized protein LOC124817532 isoform X2</fullName>
    </submittedName>
</protein>
<dbReference type="RefSeq" id="XP_065659558.1">
    <property type="nucleotide sequence ID" value="XM_065803486.1"/>
</dbReference>
<dbReference type="Proteomes" id="UP001652625">
    <property type="component" value="Chromosome 08"/>
</dbReference>
<evidence type="ECO:0000313" key="3">
    <source>
        <dbReference type="RefSeq" id="XP_065659558.1"/>
    </source>
</evidence>
<organism evidence="2 3">
    <name type="scientific">Hydra vulgaris</name>
    <name type="common">Hydra</name>
    <name type="synonym">Hydra attenuata</name>
    <dbReference type="NCBI Taxonomy" id="6087"/>
    <lineage>
        <taxon>Eukaryota</taxon>
        <taxon>Metazoa</taxon>
        <taxon>Cnidaria</taxon>
        <taxon>Hydrozoa</taxon>
        <taxon>Hydroidolina</taxon>
        <taxon>Anthoathecata</taxon>
        <taxon>Aplanulata</taxon>
        <taxon>Hydridae</taxon>
        <taxon>Hydra</taxon>
    </lineage>
</organism>
<proteinExistence type="predicted"/>
<feature type="transmembrane region" description="Helical" evidence="1">
    <location>
        <begin position="109"/>
        <end position="133"/>
    </location>
</feature>
<feature type="transmembrane region" description="Helical" evidence="1">
    <location>
        <begin position="80"/>
        <end position="102"/>
    </location>
</feature>
<evidence type="ECO:0000256" key="1">
    <source>
        <dbReference type="SAM" id="Phobius"/>
    </source>
</evidence>